<dbReference type="Gene3D" id="1.20.1640.10">
    <property type="entry name" value="Multidrug efflux transporter AcrB transmembrane domain"/>
    <property type="match status" value="2"/>
</dbReference>
<dbReference type="Proteomes" id="UP000254572">
    <property type="component" value="Unassembled WGS sequence"/>
</dbReference>
<sequence>MQLSSWAIRRPIPTIVLFLLLSVLGAVSFQRLPVNANPNVSFPIINISISRSGAAPDELENAVTRRVESAVVGMAGVRHITSEISDSLSTTTVEFQLHVDTDRAMNDVRNAIAQIRADLPAGIDEPLIERVDVEGGALAYYALESPDMDTAALSWFIDDTVSRRLLAVSGVQQVTRSGGSKREITVTLRPERLESLGISAAQINSQLVQTNVDIPAGRLTTDDSERSLRVPGSAADITALAATPIALNDGRRVPLGELADIRDGHGEIRSRARLNGREVVGFSVYRSKGTSDTAVASGVEQTVAALQAENPHIRIRQVHSSVDATRENYHTAIDTLIEGAVLTVLVVYLFLRDWRATLVAAIALPLSILPAFLVMQLSGYTLNSVTLLGLTLVIGILVDDAIVEIENIDKHLMLGKRPYQAAIDAADAIGFAVIAITGTIVAVFLPVSFTGGMIGQYFSQFGTTVSAAVLASLLTARLATPLLAAYLLAPAGSNHHHKPQSCLMRAYLRLLEWTLRHRKTTLSAAALILAASWQLLPLLPTGFMPRADTGFSQLNINLPPGSTLAQTDATLRHLSDITNRYPAVAHTYTIAGTGGDTAKGEILIRLRPHQARTQSLRAFEQQLRDDLAAIPDIRFAFKNEEAQRDINIILTGQDPAALSTTAHTLKQQIQNVAGIANIQTNEPLPKTEQRVRLNPQEAARLGVTPQAVGDLLRLATLGSSDSESARHNLHDRQITIRTILPESVRRDPTQLQNLRVPAANGSVPLHTIATLYTASGSATISRFDRERRISVEADLKDGYTIGSVLDAVNTLPIMQNLPAGIHNPEYGDSEYMNEMFEQFGLAMGFGVLMVYLVLVLLFRDILQPVTILTALPLSLGGALGALLAYGAALDLSSVIGILMLMSIVTKNSILLVDFVIENRRHGMPRATALVQAGAERARPIIMTTIAMVAGMVPAVLAGGSGAAFRAPMAVAVIGGLIVSTALSLIFVPVTYSLLDDLRHWLAPRLARLTSVTAADRAAAEAADA</sequence>
<dbReference type="PRINTS" id="PR00702">
    <property type="entry name" value="ACRIFLAVINRP"/>
</dbReference>
<feature type="transmembrane region" description="Helical" evidence="1">
    <location>
        <begin position="385"/>
        <end position="405"/>
    </location>
</feature>
<keyword evidence="1" id="KW-1133">Transmembrane helix</keyword>
<feature type="transmembrane region" description="Helical" evidence="1">
    <location>
        <begin position="968"/>
        <end position="994"/>
    </location>
</feature>
<feature type="transmembrane region" description="Helical" evidence="1">
    <location>
        <begin position="329"/>
        <end position="351"/>
    </location>
</feature>
<dbReference type="AlphaFoldDB" id="A0A381ED28"/>
<dbReference type="EMBL" id="UFUW01000001">
    <property type="protein sequence ID" value="SUX24934.1"/>
    <property type="molecule type" value="Genomic_DNA"/>
</dbReference>
<dbReference type="Gene3D" id="3.30.70.1440">
    <property type="entry name" value="Multidrug efflux transporter AcrB pore domain"/>
    <property type="match status" value="1"/>
</dbReference>
<evidence type="ECO:0000313" key="2">
    <source>
        <dbReference type="EMBL" id="SUX24934.1"/>
    </source>
</evidence>
<dbReference type="SUPFAM" id="SSF82866">
    <property type="entry name" value="Multidrug efflux transporter AcrB transmembrane domain"/>
    <property type="match status" value="2"/>
</dbReference>
<name>A0A381ED28_9GAMM</name>
<dbReference type="GO" id="GO:0042910">
    <property type="term" value="F:xenobiotic transmembrane transporter activity"/>
    <property type="evidence" value="ECO:0007669"/>
    <property type="project" value="TreeGrafter"/>
</dbReference>
<keyword evidence="1" id="KW-0812">Transmembrane</keyword>
<dbReference type="Gene3D" id="3.30.2090.10">
    <property type="entry name" value="Multidrug efflux transporter AcrB TolC docking domain, DN and DC subdomains"/>
    <property type="match status" value="2"/>
</dbReference>
<reference evidence="2 3" key="1">
    <citation type="submission" date="2018-06" db="EMBL/GenBank/DDBJ databases">
        <authorList>
            <consortium name="Pathogen Informatics"/>
            <person name="Doyle S."/>
        </authorList>
    </citation>
    <scope>NUCLEOTIDE SEQUENCE [LARGE SCALE GENOMIC DNA]</scope>
    <source>
        <strain evidence="2 3">NCTC13294</strain>
    </source>
</reference>
<feature type="transmembrane region" description="Helical" evidence="1">
    <location>
        <begin position="937"/>
        <end position="956"/>
    </location>
</feature>
<dbReference type="Gene3D" id="3.30.70.1320">
    <property type="entry name" value="Multidrug efflux transporter AcrB pore domain like"/>
    <property type="match status" value="1"/>
</dbReference>
<feature type="transmembrane region" description="Helical" evidence="1">
    <location>
        <begin position="865"/>
        <end position="888"/>
    </location>
</feature>
<feature type="transmembrane region" description="Helical" evidence="1">
    <location>
        <begin position="465"/>
        <end position="489"/>
    </location>
</feature>
<evidence type="ECO:0000256" key="1">
    <source>
        <dbReference type="SAM" id="Phobius"/>
    </source>
</evidence>
<gene>
    <name evidence="2" type="primary">mdtC</name>
    <name evidence="2" type="ORF">NCTC13294_02157</name>
</gene>
<proteinExistence type="predicted"/>
<keyword evidence="3" id="KW-1185">Reference proteome</keyword>
<dbReference type="OrthoDB" id="9757904at2"/>
<feature type="transmembrane region" description="Helical" evidence="1">
    <location>
        <begin position="358"/>
        <end position="379"/>
    </location>
</feature>
<feature type="transmembrane region" description="Helical" evidence="1">
    <location>
        <begin position="425"/>
        <end position="445"/>
    </location>
</feature>
<keyword evidence="1" id="KW-0472">Membrane</keyword>
<feature type="transmembrane region" description="Helical" evidence="1">
    <location>
        <begin position="839"/>
        <end position="858"/>
    </location>
</feature>
<dbReference type="SUPFAM" id="SSF82714">
    <property type="entry name" value="Multidrug efflux transporter AcrB TolC docking domain, DN and DC subdomains"/>
    <property type="match status" value="2"/>
</dbReference>
<dbReference type="SUPFAM" id="SSF82693">
    <property type="entry name" value="Multidrug efflux transporter AcrB pore domain, PN1, PN2, PC1 and PC2 subdomains"/>
    <property type="match status" value="3"/>
</dbReference>
<dbReference type="Pfam" id="PF00873">
    <property type="entry name" value="ACR_tran"/>
    <property type="match status" value="1"/>
</dbReference>
<accession>A0A381ED28</accession>
<evidence type="ECO:0000313" key="3">
    <source>
        <dbReference type="Proteomes" id="UP000254572"/>
    </source>
</evidence>
<dbReference type="GO" id="GO:0005886">
    <property type="term" value="C:plasma membrane"/>
    <property type="evidence" value="ECO:0007669"/>
    <property type="project" value="TreeGrafter"/>
</dbReference>
<protein>
    <submittedName>
        <fullName evidence="2">Multidrug transporter MdtC</fullName>
    </submittedName>
</protein>
<feature type="transmembrane region" description="Helical" evidence="1">
    <location>
        <begin position="894"/>
        <end position="916"/>
    </location>
</feature>
<dbReference type="InterPro" id="IPR001036">
    <property type="entry name" value="Acrflvin-R"/>
</dbReference>
<dbReference type="RefSeq" id="WP_115612293.1">
    <property type="nucleotide sequence ID" value="NZ_JBHLZC010000001.1"/>
</dbReference>
<dbReference type="InterPro" id="IPR027463">
    <property type="entry name" value="AcrB_DN_DC_subdom"/>
</dbReference>
<dbReference type="PANTHER" id="PTHR32063">
    <property type="match status" value="1"/>
</dbReference>
<dbReference type="PANTHER" id="PTHR32063:SF77">
    <property type="entry name" value="ACR FAMILY TRANSPORT PROTEIN"/>
    <property type="match status" value="1"/>
</dbReference>
<organism evidence="2 3">
    <name type="scientific">Cardiobacterium valvarum</name>
    <dbReference type="NCBI Taxonomy" id="194702"/>
    <lineage>
        <taxon>Bacteria</taxon>
        <taxon>Pseudomonadati</taxon>
        <taxon>Pseudomonadota</taxon>
        <taxon>Gammaproteobacteria</taxon>
        <taxon>Cardiobacteriales</taxon>
        <taxon>Cardiobacteriaceae</taxon>
        <taxon>Cardiobacterium</taxon>
    </lineage>
</organism>
<dbReference type="Gene3D" id="3.30.70.1430">
    <property type="entry name" value="Multidrug efflux transporter AcrB pore domain"/>
    <property type="match status" value="2"/>
</dbReference>
<feature type="transmembrane region" description="Helical" evidence="1">
    <location>
        <begin position="520"/>
        <end position="539"/>
    </location>
</feature>